<evidence type="ECO:0000313" key="1">
    <source>
        <dbReference type="EMBL" id="CAG8809956.1"/>
    </source>
</evidence>
<dbReference type="Proteomes" id="UP000789759">
    <property type="component" value="Unassembled WGS sequence"/>
</dbReference>
<dbReference type="EMBL" id="CAJVQA010037503">
    <property type="protein sequence ID" value="CAG8809956.1"/>
    <property type="molecule type" value="Genomic_DNA"/>
</dbReference>
<dbReference type="AlphaFoldDB" id="A0A9N9PDG5"/>
<keyword evidence="2" id="KW-1185">Reference proteome</keyword>
<gene>
    <name evidence="1" type="ORF">CPELLU_LOCUS18531</name>
</gene>
<sequence length="52" mass="5744">MTVSTSIHVSILNKVTNSNKCPLKVTLVEIPKEMPSKVNNDTVIKILVTDYS</sequence>
<reference evidence="1" key="1">
    <citation type="submission" date="2021-06" db="EMBL/GenBank/DDBJ databases">
        <authorList>
            <person name="Kallberg Y."/>
            <person name="Tangrot J."/>
            <person name="Rosling A."/>
        </authorList>
    </citation>
    <scope>NUCLEOTIDE SEQUENCE</scope>
    <source>
        <strain evidence="1">FL966</strain>
    </source>
</reference>
<organism evidence="1 2">
    <name type="scientific">Cetraspora pellucida</name>
    <dbReference type="NCBI Taxonomy" id="1433469"/>
    <lineage>
        <taxon>Eukaryota</taxon>
        <taxon>Fungi</taxon>
        <taxon>Fungi incertae sedis</taxon>
        <taxon>Mucoromycota</taxon>
        <taxon>Glomeromycotina</taxon>
        <taxon>Glomeromycetes</taxon>
        <taxon>Diversisporales</taxon>
        <taxon>Gigasporaceae</taxon>
        <taxon>Cetraspora</taxon>
    </lineage>
</organism>
<accession>A0A9N9PDG5</accession>
<protein>
    <submittedName>
        <fullName evidence="1">15658_t:CDS:1</fullName>
    </submittedName>
</protein>
<feature type="non-terminal residue" evidence="1">
    <location>
        <position position="52"/>
    </location>
</feature>
<evidence type="ECO:0000313" key="2">
    <source>
        <dbReference type="Proteomes" id="UP000789759"/>
    </source>
</evidence>
<comment type="caution">
    <text evidence="1">The sequence shown here is derived from an EMBL/GenBank/DDBJ whole genome shotgun (WGS) entry which is preliminary data.</text>
</comment>
<proteinExistence type="predicted"/>
<name>A0A9N9PDG5_9GLOM</name>
<dbReference type="OrthoDB" id="2441724at2759"/>